<evidence type="ECO:0000256" key="2">
    <source>
        <dbReference type="SAM" id="SignalP"/>
    </source>
</evidence>
<dbReference type="OrthoDB" id="1173761at2"/>
<accession>A0A1T5EH67</accession>
<dbReference type="AlphaFoldDB" id="A0A1T5EH67"/>
<sequence>MKKIVLSLLLCSQFAFAQQTNQCGILIPPPSLINNFLNVYEAGAYVRTILDSVNWQKNFTLQEQTGINNAYATIINNRRFIIYDNRFLTALDQYSNTKWASISVLAHEIGHHYENHLVSGNGSTPAKELEADYFSGYALAKIGASLSDATAAMSKISPVQGNSSHPGRAARVDAIQKGWYYAKGVNTTATTKARPPVPQPQQNPPPPAAESGWINLSLYGNNAMTVYLSDDGRNFSPVAMKTTQPFVFKYEIYNYGFLRLVNSPNAVTYKLMHNKDYSIIWNRKTNNWTVVEVK</sequence>
<feature type="region of interest" description="Disordered" evidence="1">
    <location>
        <begin position="190"/>
        <end position="211"/>
    </location>
</feature>
<protein>
    <submittedName>
        <fullName evidence="3">Peptidase family M48</fullName>
    </submittedName>
</protein>
<organism evidence="3 4">
    <name type="scientific">Daejeonella lutea</name>
    <dbReference type="NCBI Taxonomy" id="572036"/>
    <lineage>
        <taxon>Bacteria</taxon>
        <taxon>Pseudomonadati</taxon>
        <taxon>Bacteroidota</taxon>
        <taxon>Sphingobacteriia</taxon>
        <taxon>Sphingobacteriales</taxon>
        <taxon>Sphingobacteriaceae</taxon>
        <taxon>Daejeonella</taxon>
    </lineage>
</organism>
<feature type="chain" id="PRO_5012165381" evidence="2">
    <location>
        <begin position="18"/>
        <end position="294"/>
    </location>
</feature>
<evidence type="ECO:0000313" key="3">
    <source>
        <dbReference type="EMBL" id="SKB83115.1"/>
    </source>
</evidence>
<gene>
    <name evidence="3" type="ORF">SAMN05661099_2993</name>
</gene>
<feature type="compositionally biased region" description="Pro residues" evidence="1">
    <location>
        <begin position="195"/>
        <end position="208"/>
    </location>
</feature>
<evidence type="ECO:0000256" key="1">
    <source>
        <dbReference type="SAM" id="MobiDB-lite"/>
    </source>
</evidence>
<reference evidence="4" key="1">
    <citation type="submission" date="2017-02" db="EMBL/GenBank/DDBJ databases">
        <authorList>
            <person name="Varghese N."/>
            <person name="Submissions S."/>
        </authorList>
    </citation>
    <scope>NUCLEOTIDE SEQUENCE [LARGE SCALE GENOMIC DNA]</scope>
    <source>
        <strain evidence="4">DSM 22385</strain>
    </source>
</reference>
<name>A0A1T5EH67_9SPHI</name>
<feature type="signal peptide" evidence="2">
    <location>
        <begin position="1"/>
        <end position="17"/>
    </location>
</feature>
<proteinExistence type="predicted"/>
<evidence type="ECO:0000313" key="4">
    <source>
        <dbReference type="Proteomes" id="UP000189981"/>
    </source>
</evidence>
<dbReference type="RefSeq" id="WP_079703504.1">
    <property type="nucleotide sequence ID" value="NZ_FUYR01000003.1"/>
</dbReference>
<keyword evidence="4" id="KW-1185">Reference proteome</keyword>
<dbReference type="EMBL" id="FUYR01000003">
    <property type="protein sequence ID" value="SKB83115.1"/>
    <property type="molecule type" value="Genomic_DNA"/>
</dbReference>
<keyword evidence="2" id="KW-0732">Signal</keyword>
<dbReference type="Proteomes" id="UP000189981">
    <property type="component" value="Unassembled WGS sequence"/>
</dbReference>
<dbReference type="STRING" id="572036.SAMN05661099_2993"/>